<dbReference type="Gene3D" id="2.60.40.1970">
    <property type="entry name" value="YEATS domain"/>
    <property type="match status" value="1"/>
</dbReference>
<evidence type="ECO:0000256" key="4">
    <source>
        <dbReference type="ARBA" id="ARBA00022843"/>
    </source>
</evidence>
<dbReference type="PANTHER" id="PTHR23195">
    <property type="entry name" value="YEATS DOMAIN"/>
    <property type="match status" value="1"/>
</dbReference>
<evidence type="ECO:0000259" key="12">
    <source>
        <dbReference type="PROSITE" id="PS51037"/>
    </source>
</evidence>
<evidence type="ECO:0000256" key="6">
    <source>
        <dbReference type="ARBA" id="ARBA00023242"/>
    </source>
</evidence>
<keyword evidence="4" id="KW-0832">Ubl conjugation</keyword>
<evidence type="ECO:0000256" key="1">
    <source>
        <dbReference type="ARBA" id="ARBA00004123"/>
    </source>
</evidence>
<feature type="compositionally biased region" description="Low complexity" evidence="11">
    <location>
        <begin position="697"/>
        <end position="707"/>
    </location>
</feature>
<dbReference type="Pfam" id="PF03366">
    <property type="entry name" value="YEATS"/>
    <property type="match status" value="1"/>
</dbReference>
<evidence type="ECO:0000256" key="2">
    <source>
        <dbReference type="ARBA" id="ARBA00022499"/>
    </source>
</evidence>
<keyword evidence="5" id="KW-0175">Coiled coil</keyword>
<keyword evidence="14" id="KW-1185">Reference proteome</keyword>
<keyword evidence="6 10" id="KW-0539">Nucleus</keyword>
<feature type="compositionally biased region" description="Basic and acidic residues" evidence="11">
    <location>
        <begin position="1"/>
        <end position="10"/>
    </location>
</feature>
<keyword evidence="2" id="KW-1017">Isopeptide bond</keyword>
<accession>A0A6J8CU56</accession>
<feature type="region of interest" description="Disordered" evidence="11">
    <location>
        <begin position="1"/>
        <end position="27"/>
    </location>
</feature>
<comment type="function">
    <text evidence="7">Chromatin reader component of the ATAC complex, a complex with histone acetyltransferase activity on histones H3 and H4. YEATS2 specifically recognizes and binds histone H3 crotonylated at 'Lys-27' (H3K27cr). Crotonylation marks active promoters and enhancers and confers resistance to transcriptional repressors.</text>
</comment>
<gene>
    <name evidence="13" type="ORF">MCOR_33344</name>
</gene>
<feature type="compositionally biased region" description="Low complexity" evidence="11">
    <location>
        <begin position="968"/>
        <end position="985"/>
    </location>
</feature>
<protein>
    <recommendedName>
        <fullName evidence="9">YEATS domain-containing protein 2</fullName>
    </recommendedName>
</protein>
<dbReference type="GO" id="GO:0006355">
    <property type="term" value="P:regulation of DNA-templated transcription"/>
    <property type="evidence" value="ECO:0007669"/>
    <property type="project" value="InterPro"/>
</dbReference>
<evidence type="ECO:0000256" key="7">
    <source>
        <dbReference type="ARBA" id="ARBA00060245"/>
    </source>
</evidence>
<feature type="region of interest" description="Disordered" evidence="11">
    <location>
        <begin position="683"/>
        <end position="750"/>
    </location>
</feature>
<dbReference type="InterPro" id="IPR055129">
    <property type="entry name" value="YEATS_dom"/>
</dbReference>
<dbReference type="InterPro" id="IPR055127">
    <property type="entry name" value="YEATS2_3HBD"/>
</dbReference>
<proteinExistence type="predicted"/>
<organism evidence="13 14">
    <name type="scientific">Mytilus coruscus</name>
    <name type="common">Sea mussel</name>
    <dbReference type="NCBI Taxonomy" id="42192"/>
    <lineage>
        <taxon>Eukaryota</taxon>
        <taxon>Metazoa</taxon>
        <taxon>Spiralia</taxon>
        <taxon>Lophotrochozoa</taxon>
        <taxon>Mollusca</taxon>
        <taxon>Bivalvia</taxon>
        <taxon>Autobranchia</taxon>
        <taxon>Pteriomorphia</taxon>
        <taxon>Mytilida</taxon>
        <taxon>Mytiloidea</taxon>
        <taxon>Mytilidae</taxon>
        <taxon>Mytilinae</taxon>
        <taxon>Mytilus</taxon>
    </lineage>
</organism>
<dbReference type="GO" id="GO:0000123">
    <property type="term" value="C:histone acetyltransferase complex"/>
    <property type="evidence" value="ECO:0007669"/>
    <property type="project" value="UniProtKB-ARBA"/>
</dbReference>
<evidence type="ECO:0000256" key="9">
    <source>
        <dbReference type="ARBA" id="ARBA00068329"/>
    </source>
</evidence>
<feature type="compositionally biased region" description="Polar residues" evidence="11">
    <location>
        <begin position="708"/>
        <end position="721"/>
    </location>
</feature>
<comment type="subunit">
    <text evidence="8">Component of the ADA2A-containing complex (ATAC), composed of KAT14, KAT2A, TADA2L, TADA3L, ZZ3, MBIP, WDR5, YEATS2, SGF29 and DR1.</text>
</comment>
<feature type="compositionally biased region" description="Low complexity" evidence="11">
    <location>
        <begin position="726"/>
        <end position="750"/>
    </location>
</feature>
<sequence length="1506" mass="163783">MAVKRGHIDLDPDYEDVTEQQSKRRRVFEEDAKEATRRKIENIIHGQFTMEIQNKEEEVDEVDQKLNQSRMVMDRLRACIIANFYSKAGQQKFSQIKKNPNEPPYIHPTVKEHIGKAPKNYMTLETSNKGDNLPSVDLSIVKKEPDEASVGSPCLSKCATVGNIESEKMKSDQDDGRSSRFKTKKRIVMGNVSKYIPVDRREENDQSTHKWMVYVRGSKEEPRIDHYVKKVWFFLHPSYRPNDLVEVSQPPFHLTRRGWGEFPVRVQLHFKDQRNKRVDIIHQLKLDRTYTGLQTLGSETLVDIELEKEKNDEKLTTVSLPVTFDLKNQLKSDKQIVHENNVTIPEKQSPKKKLTVTPSVNGIHISGDTNGIGVVQTLITNPTCSTVSDKIKNSGNSLTNSVSNTKNGSPVQLVLGGVGSVTNPNFPDASGDNKKKTPAKGVILCSEKGDKSPSSVNKKESNSAVILQGIGSLSTKLAPSQNQMRIISGNLPNSHLIAQTCLSKTGIVNASLTSKTAIVQPIVNAVNRSGQQSESLVNTSKGNLILGQQIIGNNTLIVQPSIQTNKLNTMIVKPTVQKTQSNMLLIQTVPQATRPLTVPSAAKSNSVVVQQPLQDTKPNTLFVNPKLLVSQAKTSIVQPSVKSGAVTLQVSSIVQPAKQVSKCVGAGQQSQLTNILKPPSASLVQSAQPTAKPINVSSASPTSPATPQTLYYRSKSNTQSGPHLLTGSTTKSSTQSGPLLSSGSTTSTVSSVKGSVSSAVIFSTNSTAGSKQQTQADKGLVNQNLPVILGSANKKSPIILSLNQTGQVISSQSTSTNQTKSILKSTVPLGQDANSLLKPASVISEKNVKTTSVSINSGVSENVGQQQLTTTSSLVTTIISNLSPSKSKNVGNIKANVTSVSTILTLPQASVTSMKSGNSLLLTMSSTNGKTVVMPTQSLNSNTSGTKVGTSLLFSGSQKQSGFSKICQSNTQNTNSNSLGNKGNLSVGSVGKDNVLEPTIKSFNSKPKSVTITTSSCSKAVMNVSSSMSENQCQGQISSQNHLQVTSQGLKIIVNPSPKANGVGITNPKPEMFTINQETVLANKNLPSSTGESKIKMNTVENFNTKRNSVSILPKEFQIPVISSSHPSSLLTSTNIVKKTGADYLSTSAPSLTLMTSSVKGESSSLLSGQKNSITGTVGDKKIVVDLLSETERRLEACRPEKRIICLRKKSDQRRPSTPPLIVEEIKPIRTEDFPDVLSLIRAAVRRHPIVSLTADKYQHPYCASTSVEWLSWKVGKRRASEWQRAAFCRKFILNHIKGETYKGTKLWTTKQIMLWCRLHAFSPHYLESTLHPFGVELTADRIGKKFSSVTCPLEIVSSDLKDGSTIEINEEEDVDIINMEQFIPKKKEVEEVTRDLSKNDIVIPPSDSALYIQDTCQRIGVKFEPTELETGVCGNASEDMVFAVMKSFLGDIITETFAGKVTNGRYPDSLGMTDVFQALRNMSQTDFLTNCHLGVKVTEGSILHR</sequence>
<dbReference type="EMBL" id="CACVKT020005971">
    <property type="protein sequence ID" value="CAC5399046.1"/>
    <property type="molecule type" value="Genomic_DNA"/>
</dbReference>
<dbReference type="CDD" id="cd16907">
    <property type="entry name" value="YEATS_YEATS2_like"/>
    <property type="match status" value="1"/>
</dbReference>
<evidence type="ECO:0000313" key="13">
    <source>
        <dbReference type="EMBL" id="CAC5399046.1"/>
    </source>
</evidence>
<evidence type="ECO:0000256" key="3">
    <source>
        <dbReference type="ARBA" id="ARBA00022553"/>
    </source>
</evidence>
<evidence type="ECO:0000256" key="11">
    <source>
        <dbReference type="SAM" id="MobiDB-lite"/>
    </source>
</evidence>
<reference evidence="13 14" key="1">
    <citation type="submission" date="2020-06" db="EMBL/GenBank/DDBJ databases">
        <authorList>
            <person name="Li R."/>
            <person name="Bekaert M."/>
        </authorList>
    </citation>
    <scope>NUCLEOTIDE SEQUENCE [LARGE SCALE GENOMIC DNA]</scope>
    <source>
        <strain evidence="14">wild</strain>
    </source>
</reference>
<evidence type="ECO:0000256" key="10">
    <source>
        <dbReference type="PROSITE-ProRule" id="PRU00376"/>
    </source>
</evidence>
<dbReference type="InterPro" id="IPR005033">
    <property type="entry name" value="YEATS"/>
</dbReference>
<dbReference type="Pfam" id="PF22951">
    <property type="entry name" value="3HBD"/>
    <property type="match status" value="1"/>
</dbReference>
<dbReference type="OrthoDB" id="1741717at2759"/>
<dbReference type="GO" id="GO:0051726">
    <property type="term" value="P:regulation of cell cycle"/>
    <property type="evidence" value="ECO:0007669"/>
    <property type="project" value="UniProtKB-ARBA"/>
</dbReference>
<keyword evidence="3" id="KW-0597">Phosphoprotein</keyword>
<feature type="domain" description="YEATS" evidence="12">
    <location>
        <begin position="177"/>
        <end position="322"/>
    </location>
</feature>
<dbReference type="FunFam" id="2.60.40.1970:FF:000001">
    <property type="entry name" value="YEATS domain containing 2"/>
    <property type="match status" value="1"/>
</dbReference>
<dbReference type="Proteomes" id="UP000507470">
    <property type="component" value="Unassembled WGS sequence"/>
</dbReference>
<name>A0A6J8CU56_MYTCO</name>
<evidence type="ECO:0000313" key="14">
    <source>
        <dbReference type="Proteomes" id="UP000507470"/>
    </source>
</evidence>
<evidence type="ECO:0000256" key="5">
    <source>
        <dbReference type="ARBA" id="ARBA00023054"/>
    </source>
</evidence>
<evidence type="ECO:0000256" key="8">
    <source>
        <dbReference type="ARBA" id="ARBA00065122"/>
    </source>
</evidence>
<dbReference type="GO" id="GO:0005634">
    <property type="term" value="C:nucleus"/>
    <property type="evidence" value="ECO:0007669"/>
    <property type="project" value="UniProtKB-SubCell"/>
</dbReference>
<feature type="region of interest" description="Disordered" evidence="11">
    <location>
        <begin position="965"/>
        <end position="985"/>
    </location>
</feature>
<comment type="subcellular location">
    <subcellularLocation>
        <location evidence="1 10">Nucleus</location>
    </subcellularLocation>
</comment>
<dbReference type="InterPro" id="IPR038704">
    <property type="entry name" value="YEAST_sf"/>
</dbReference>
<dbReference type="PROSITE" id="PS51037">
    <property type="entry name" value="YEATS"/>
    <property type="match status" value="1"/>
</dbReference>